<evidence type="ECO:0000256" key="2">
    <source>
        <dbReference type="PROSITE-ProRule" id="PRU00708"/>
    </source>
</evidence>
<dbReference type="InterPro" id="IPR002885">
    <property type="entry name" value="PPR_rpt"/>
</dbReference>
<feature type="domain" description="PROP1-like PPR" evidence="4">
    <location>
        <begin position="652"/>
        <end position="802"/>
    </location>
</feature>
<dbReference type="Pfam" id="PF17177">
    <property type="entry name" value="PPR_long"/>
    <property type="match status" value="2"/>
</dbReference>
<evidence type="ECO:0000313" key="6">
    <source>
        <dbReference type="Proteomes" id="UP001279734"/>
    </source>
</evidence>
<feature type="repeat" description="PPR" evidence="2">
    <location>
        <begin position="719"/>
        <end position="753"/>
    </location>
</feature>
<dbReference type="InterPro" id="IPR053303">
    <property type="entry name" value="Chloroplast_PPR"/>
</dbReference>
<feature type="compositionally biased region" description="Basic and acidic residues" evidence="3">
    <location>
        <begin position="374"/>
        <end position="383"/>
    </location>
</feature>
<evidence type="ECO:0000256" key="3">
    <source>
        <dbReference type="SAM" id="MobiDB-lite"/>
    </source>
</evidence>
<proteinExistence type="predicted"/>
<feature type="region of interest" description="Disordered" evidence="3">
    <location>
        <begin position="345"/>
        <end position="383"/>
    </location>
</feature>
<keyword evidence="1" id="KW-0677">Repeat</keyword>
<dbReference type="Proteomes" id="UP001279734">
    <property type="component" value="Unassembled WGS sequence"/>
</dbReference>
<dbReference type="PANTHER" id="PTHR47935:SF1">
    <property type="entry name" value="PENTATRICOPEPTIDE REPEAT-CONTAINING PROTEIN MRL1, CHLOROPLASTIC"/>
    <property type="match status" value="1"/>
</dbReference>
<protein>
    <recommendedName>
        <fullName evidence="4">PROP1-like PPR domain-containing protein</fullName>
    </recommendedName>
</protein>
<sequence length="1099" mass="121291">MDAVYSPRSQALTLIPRPPSLSHSLSLSAIQSTHGQYLGCGHSLRLAGLRSRRRCKRLGIQKQIPRIRLVASLDLDSEPILVIVAMATLSAAAVVYLNYHSKRKKNVDEVDMLPSGGYAEEGRVTSKHGFDSLSLGIEALHMQHMIPCKQSLPEVEGSRPMDVEVVQLLLHETTSMHEDSAYVETLDLPNSSLHNQNASESPFYKKGEDVLLPIQEMVLESGAVSESQSGSCHKETELAVMFPFHKDEINGTSLVSVNDAIKEANNDETVKHDHGGLQNTSNNIYASESDRKELYLYYASNNNLHKEIEVSYQDIHLDNHYFSMPVRSNAPEMLQANHFSATGYIKGHRPLPHYKGGSSHERKKSGRGRGSTGGKEKGLPIQDEQKKLTVSTHQYGMRANGKSNPSGRFSSYNRLLRFGRLTECIELLEGMNREGILDMNKVYHAKFLDICRSQKAVEVAFRFVRLIPNPTLSTFNMLMSVCASAQDSEGAFQVQQLAQEAGFKADCKLYTTLISTCAKSGKVDSMFEVFNEMLNSGVEPTVHTYGALIDGCARAGQVSKAFGAYGILRSKKKVQPDRVVFNALITACGLSGVVDRAFDVVAEMRAESHPIDPDHVTVGALMKACTNAGQVDRVKEVYKMIHQYNIKGTPEVYTIAVNSCSQTGDWEFACSIYDDMKNNGVVPDEIFFSALIDVAGHAGYLDAAFEVMQDARIQRFNLGMMSYSSLMGACSNTKNWQKALQLYEDIKARNLSPTVETMNALITALSDGEQLEKAVEALLEMKKMGLQPNVITYSVLFVVTEKKDDLEVGLVLLSQAKTDGVPLNLVMCKCLIGMCSRRYVEAATLGEPIVSLESGHPQINSKWTSLALMIYRETIGAGVIPSIEVFSLVLGCLKLPQDASLKKRLIEILGVYNEASRHSNLVSLIDGFGEYDSRALSLLEEAASLGVVPCVSFKDNPIIINARNLYTRTAEVYLLTVFKGLKHRLAAGAKLPNITILLPVDTAQILSPKGERTINIAGRISQAVGALLRRLGLHYHGNESHGKIRISGLAVTRWFQRKLVPHFGGKQTELEIGTLFFFVKMTYLSVKELSMETLAVERQ</sequence>
<gene>
    <name evidence="5" type="ORF">Nepgr_004664</name>
</gene>
<accession>A0AAD3S1U2</accession>
<reference evidence="5" key="1">
    <citation type="submission" date="2023-05" db="EMBL/GenBank/DDBJ databases">
        <title>Nepenthes gracilis genome sequencing.</title>
        <authorList>
            <person name="Fukushima K."/>
        </authorList>
    </citation>
    <scope>NUCLEOTIDE SEQUENCE</scope>
    <source>
        <strain evidence="5">SING2019-196</strain>
    </source>
</reference>
<dbReference type="PANTHER" id="PTHR47935">
    <property type="entry name" value="PENTATRICOPEPTIDE REPEAT-CONTAINING PROTEIN MRL1, CHLOROPLASTIC"/>
    <property type="match status" value="1"/>
</dbReference>
<evidence type="ECO:0000256" key="1">
    <source>
        <dbReference type="ARBA" id="ARBA00022737"/>
    </source>
</evidence>
<dbReference type="NCBIfam" id="TIGR00756">
    <property type="entry name" value="PPR"/>
    <property type="match status" value="7"/>
</dbReference>
<evidence type="ECO:0000313" key="5">
    <source>
        <dbReference type="EMBL" id="GMH02825.1"/>
    </source>
</evidence>
<feature type="repeat" description="PPR" evidence="2">
    <location>
        <begin position="649"/>
        <end position="683"/>
    </location>
</feature>
<feature type="repeat" description="PPR" evidence="2">
    <location>
        <begin position="754"/>
        <end position="788"/>
    </location>
</feature>
<dbReference type="FunFam" id="1.25.40.10:FF:000678">
    <property type="entry name" value="Pentatricopeptide repeat-containing protein MRL1 chloroplastic"/>
    <property type="match status" value="1"/>
</dbReference>
<feature type="domain" description="PROP1-like PPR" evidence="4">
    <location>
        <begin position="474"/>
        <end position="644"/>
    </location>
</feature>
<dbReference type="AlphaFoldDB" id="A0AAD3S1U2"/>
<keyword evidence="6" id="KW-1185">Reference proteome</keyword>
<comment type="caution">
    <text evidence="5">The sequence shown here is derived from an EMBL/GenBank/DDBJ whole genome shotgun (WGS) entry which is preliminary data.</text>
</comment>
<dbReference type="InterPro" id="IPR011990">
    <property type="entry name" value="TPR-like_helical_dom_sf"/>
</dbReference>
<organism evidence="5 6">
    <name type="scientific">Nepenthes gracilis</name>
    <name type="common">Slender pitcher plant</name>
    <dbReference type="NCBI Taxonomy" id="150966"/>
    <lineage>
        <taxon>Eukaryota</taxon>
        <taxon>Viridiplantae</taxon>
        <taxon>Streptophyta</taxon>
        <taxon>Embryophyta</taxon>
        <taxon>Tracheophyta</taxon>
        <taxon>Spermatophyta</taxon>
        <taxon>Magnoliopsida</taxon>
        <taxon>eudicotyledons</taxon>
        <taxon>Gunneridae</taxon>
        <taxon>Pentapetalae</taxon>
        <taxon>Caryophyllales</taxon>
        <taxon>Nepenthaceae</taxon>
        <taxon>Nepenthes</taxon>
    </lineage>
</organism>
<feature type="repeat" description="PPR" evidence="2">
    <location>
        <begin position="577"/>
        <end position="611"/>
    </location>
</feature>
<dbReference type="FunFam" id="1.25.40.10:FF:000542">
    <property type="entry name" value="Pentatricopeptide repeat-containing protein MRL1, chloroplastic isoform X1"/>
    <property type="match status" value="1"/>
</dbReference>
<evidence type="ECO:0000259" key="4">
    <source>
        <dbReference type="Pfam" id="PF17177"/>
    </source>
</evidence>
<name>A0AAD3S1U2_NEPGR</name>
<dbReference type="Gene3D" id="1.25.40.10">
    <property type="entry name" value="Tetratricopeptide repeat domain"/>
    <property type="match status" value="3"/>
</dbReference>
<dbReference type="InterPro" id="IPR033443">
    <property type="entry name" value="PROP1-like_PPR_dom"/>
</dbReference>
<dbReference type="EMBL" id="BSYO01000004">
    <property type="protein sequence ID" value="GMH02825.1"/>
    <property type="molecule type" value="Genomic_DNA"/>
</dbReference>
<feature type="repeat" description="PPR" evidence="2">
    <location>
        <begin position="506"/>
        <end position="540"/>
    </location>
</feature>
<dbReference type="PROSITE" id="PS51375">
    <property type="entry name" value="PPR"/>
    <property type="match status" value="5"/>
</dbReference>